<gene>
    <name evidence="1" type="ORF">ACFQ5K_02660</name>
</gene>
<accession>A0ABW4CUM4</accession>
<dbReference type="EMBL" id="JBHTOK010000011">
    <property type="protein sequence ID" value="MFD1440290.1"/>
    <property type="molecule type" value="Genomic_DNA"/>
</dbReference>
<dbReference type="Proteomes" id="UP001597212">
    <property type="component" value="Unassembled WGS sequence"/>
</dbReference>
<sequence length="113" mass="12744">MTKKVTFLALLPETHDVLANDDNLDDFVNSVWDLFDTSTFELDGEIIPSLRGFYDDTTGELKIWLSERGTLSNHTPDVNAFLLADDTSHGVHFKPIEEMLGIEFKVLRDDSVA</sequence>
<name>A0ABW4CUM4_9LACO</name>
<comment type="caution">
    <text evidence="1">The sequence shown here is derived from an EMBL/GenBank/DDBJ whole genome shotgun (WGS) entry which is preliminary data.</text>
</comment>
<keyword evidence="2" id="KW-1185">Reference proteome</keyword>
<protein>
    <submittedName>
        <fullName evidence="1">Uncharacterized protein</fullName>
    </submittedName>
</protein>
<dbReference type="RefSeq" id="WP_125757410.1">
    <property type="nucleotide sequence ID" value="NZ_JBHTOK010000011.1"/>
</dbReference>
<evidence type="ECO:0000313" key="1">
    <source>
        <dbReference type="EMBL" id="MFD1440290.1"/>
    </source>
</evidence>
<proteinExistence type="predicted"/>
<evidence type="ECO:0000313" key="2">
    <source>
        <dbReference type="Proteomes" id="UP001597212"/>
    </source>
</evidence>
<reference evidence="2" key="1">
    <citation type="journal article" date="2019" name="Int. J. Syst. Evol. Microbiol.">
        <title>The Global Catalogue of Microorganisms (GCM) 10K type strain sequencing project: providing services to taxonomists for standard genome sequencing and annotation.</title>
        <authorList>
            <consortium name="The Broad Institute Genomics Platform"/>
            <consortium name="The Broad Institute Genome Sequencing Center for Infectious Disease"/>
            <person name="Wu L."/>
            <person name="Ma J."/>
        </authorList>
    </citation>
    <scope>NUCLEOTIDE SEQUENCE [LARGE SCALE GENOMIC DNA]</scope>
    <source>
        <strain evidence="2">CCM 8912</strain>
    </source>
</reference>
<organism evidence="1 2">
    <name type="scientific">Lacticaseibacillus hegangensis</name>
    <dbReference type="NCBI Taxonomy" id="2486010"/>
    <lineage>
        <taxon>Bacteria</taxon>
        <taxon>Bacillati</taxon>
        <taxon>Bacillota</taxon>
        <taxon>Bacilli</taxon>
        <taxon>Lactobacillales</taxon>
        <taxon>Lactobacillaceae</taxon>
        <taxon>Lacticaseibacillus</taxon>
    </lineage>
</organism>